<keyword evidence="1" id="KW-1133">Transmembrane helix</keyword>
<dbReference type="Pfam" id="PF05048">
    <property type="entry name" value="NosD"/>
    <property type="match status" value="1"/>
</dbReference>
<dbReference type="eggNOG" id="arCOG02519">
    <property type="taxonomic scope" value="Archaea"/>
</dbReference>
<dbReference type="EMBL" id="CP003098">
    <property type="protein sequence ID" value="AET32203.1"/>
    <property type="molecule type" value="Genomic_DNA"/>
</dbReference>
<evidence type="ECO:0000256" key="1">
    <source>
        <dbReference type="SAM" id="Phobius"/>
    </source>
</evidence>
<proteinExistence type="predicted"/>
<dbReference type="KEGG" id="pyr:P186_0757"/>
<dbReference type="HOGENOM" id="CLU_759959_0_0_2"/>
<accession>G7VIB1</accession>
<evidence type="ECO:0000313" key="4">
    <source>
        <dbReference type="Proteomes" id="UP000005867"/>
    </source>
</evidence>
<dbReference type="InterPro" id="IPR011050">
    <property type="entry name" value="Pectin_lyase_fold/virulence"/>
</dbReference>
<dbReference type="InterPro" id="IPR006626">
    <property type="entry name" value="PbH1"/>
</dbReference>
<organism evidence="3 4">
    <name type="scientific">Pyrobaculum ferrireducens</name>
    <dbReference type="NCBI Taxonomy" id="1104324"/>
    <lineage>
        <taxon>Archaea</taxon>
        <taxon>Thermoproteota</taxon>
        <taxon>Thermoprotei</taxon>
        <taxon>Thermoproteales</taxon>
        <taxon>Thermoproteaceae</taxon>
        <taxon>Pyrobaculum</taxon>
    </lineage>
</organism>
<dbReference type="Proteomes" id="UP000005867">
    <property type="component" value="Chromosome"/>
</dbReference>
<protein>
    <recommendedName>
        <fullName evidence="2">Periplasmic copper-binding protein NosD beta helix domain-containing protein</fullName>
    </recommendedName>
</protein>
<keyword evidence="1" id="KW-0472">Membrane</keyword>
<dbReference type="BioCyc" id="PSP1104324:GJSN-741-MONOMER"/>
<dbReference type="SMART" id="SM00710">
    <property type="entry name" value="PbH1"/>
    <property type="match status" value="8"/>
</dbReference>
<keyword evidence="1" id="KW-0812">Transmembrane</keyword>
<feature type="domain" description="Periplasmic copper-binding protein NosD beta helix" evidence="2">
    <location>
        <begin position="129"/>
        <end position="308"/>
    </location>
</feature>
<feature type="transmembrane region" description="Helical" evidence="1">
    <location>
        <begin position="24"/>
        <end position="49"/>
    </location>
</feature>
<dbReference type="InterPro" id="IPR012334">
    <property type="entry name" value="Pectin_lyas_fold"/>
</dbReference>
<keyword evidence="4" id="KW-1185">Reference proteome</keyword>
<dbReference type="AlphaFoldDB" id="G7VIB1"/>
<evidence type="ECO:0000259" key="2">
    <source>
        <dbReference type="Pfam" id="PF05048"/>
    </source>
</evidence>
<reference evidence="3 4" key="1">
    <citation type="journal article" date="2012" name="J. Bacteriol.">
        <title>Complete genome sequence of strain 1860, a crenarchaeon of the genus pyrobaculum able to grow with various electron acceptors.</title>
        <authorList>
            <person name="Mardanov A.V."/>
            <person name="Gumerov V.M."/>
            <person name="Slobodkina G.B."/>
            <person name="Beletsky A.V."/>
            <person name="Bonch-Osmolovskaya E.A."/>
            <person name="Ravin N.V."/>
            <person name="Skryabin K.G."/>
        </authorList>
    </citation>
    <scope>NUCLEOTIDE SEQUENCE [LARGE SCALE GENOMIC DNA]</scope>
    <source>
        <strain evidence="3 4">1860</strain>
    </source>
</reference>
<feature type="transmembrane region" description="Helical" evidence="1">
    <location>
        <begin position="56"/>
        <end position="77"/>
    </location>
</feature>
<evidence type="ECO:0000313" key="3">
    <source>
        <dbReference type="EMBL" id="AET32203.1"/>
    </source>
</evidence>
<dbReference type="InterPro" id="IPR007742">
    <property type="entry name" value="NosD_dom"/>
</dbReference>
<dbReference type="SUPFAM" id="SSF51126">
    <property type="entry name" value="Pectin lyase-like"/>
    <property type="match status" value="1"/>
</dbReference>
<name>G7VIB1_9CREN</name>
<dbReference type="Gene3D" id="2.160.20.10">
    <property type="entry name" value="Single-stranded right-handed beta-helix, Pectin lyase-like"/>
    <property type="match status" value="1"/>
</dbReference>
<sequence>MLVSFLFVILCSYGVCMWDVLRGWGVLGFFVAWISVLLGSALAAAALVVSQSNVAVVVNVTGGMGPVELGGGLFATYKVRPADFCVVVQNAANVTLLVREVRCSAGVLVVNSTDVKIYGGLVEGNPSLPVYRRGAGIYIYNSTNVSVVGVELRYFHDGVYVERSRGVYIAGVLVGDSRYGVHVMFSRDVGLANVTARGNYVGAAVMYTQNAEVSRCKFVENINWSEGYGLFIADVSGGVFKDNYVAGNVHGVYLLVMGGWGNATSIKIAGNTVRENYVGLTYRGAPSPGVKIINNTFVGNAVPAIYVDIFLAGGSLNGVVVMGNTWQGHASHRPYIYRSYFAEALAKTDFLIAPLSSSPARFLVDSLAVGNVAFIDPQPKPQRGEVGQLHLALAAAALLLVLLARR</sequence>
<dbReference type="STRING" id="1104324.P186_0757"/>
<gene>
    <name evidence="3" type="ORF">P186_0757</name>
</gene>